<gene>
    <name evidence="1" type="ORF">M9458_015044</name>
</gene>
<evidence type="ECO:0000313" key="1">
    <source>
        <dbReference type="EMBL" id="KAL0187945.1"/>
    </source>
</evidence>
<dbReference type="EMBL" id="JAMKFB020000007">
    <property type="protein sequence ID" value="KAL0187945.1"/>
    <property type="molecule type" value="Genomic_DNA"/>
</dbReference>
<dbReference type="AlphaFoldDB" id="A0ABD0QQA8"/>
<dbReference type="Proteomes" id="UP001529510">
    <property type="component" value="Unassembled WGS sequence"/>
</dbReference>
<dbReference type="PANTHER" id="PTHR46768:SF1">
    <property type="entry name" value="TWO PORE CHANNEL PROTEIN 2"/>
    <property type="match status" value="1"/>
</dbReference>
<keyword evidence="2" id="KW-1185">Reference proteome</keyword>
<comment type="caution">
    <text evidence="1">The sequence shown here is derived from an EMBL/GenBank/DDBJ whole genome shotgun (WGS) entry which is preliminary data.</text>
</comment>
<organism evidence="1 2">
    <name type="scientific">Cirrhinus mrigala</name>
    <name type="common">Mrigala</name>
    <dbReference type="NCBI Taxonomy" id="683832"/>
    <lineage>
        <taxon>Eukaryota</taxon>
        <taxon>Metazoa</taxon>
        <taxon>Chordata</taxon>
        <taxon>Craniata</taxon>
        <taxon>Vertebrata</taxon>
        <taxon>Euteleostomi</taxon>
        <taxon>Actinopterygii</taxon>
        <taxon>Neopterygii</taxon>
        <taxon>Teleostei</taxon>
        <taxon>Ostariophysi</taxon>
        <taxon>Cypriniformes</taxon>
        <taxon>Cyprinidae</taxon>
        <taxon>Labeoninae</taxon>
        <taxon>Labeonini</taxon>
        <taxon>Cirrhinus</taxon>
    </lineage>
</organism>
<evidence type="ECO:0000313" key="2">
    <source>
        <dbReference type="Proteomes" id="UP001529510"/>
    </source>
</evidence>
<dbReference type="InterPro" id="IPR028798">
    <property type="entry name" value="TPC2"/>
</dbReference>
<feature type="non-terminal residue" evidence="1">
    <location>
        <position position="1"/>
    </location>
</feature>
<dbReference type="PANTHER" id="PTHR46768">
    <property type="entry name" value="TWO PORE CALCIUM CHANNEL PROTEIN 2"/>
    <property type="match status" value="1"/>
</dbReference>
<reference evidence="1 2" key="1">
    <citation type="submission" date="2024-05" db="EMBL/GenBank/DDBJ databases">
        <title>Genome sequencing and assembly of Indian major carp, Cirrhinus mrigala (Hamilton, 1822).</title>
        <authorList>
            <person name="Mohindra V."/>
            <person name="Chowdhury L.M."/>
            <person name="Lal K."/>
            <person name="Jena J.K."/>
        </authorList>
    </citation>
    <scope>NUCLEOTIDE SEQUENCE [LARGE SCALE GENOMIC DNA]</scope>
    <source>
        <strain evidence="1">CM1030</strain>
        <tissue evidence="1">Blood</tissue>
    </source>
</reference>
<accession>A0ABD0QQA8</accession>
<protein>
    <submittedName>
        <fullName evidence="1">Uncharacterized protein</fullName>
    </submittedName>
</protein>
<name>A0ABD0QQA8_CIRMR</name>
<sequence>GLGFTIAVVLALAFIERPSSLTYTSDIRFKPQAWEPPCGLTEGIEIVCLCIFILDVTVKVEIDY</sequence>
<proteinExistence type="predicted"/>